<comment type="caution">
    <text evidence="1">The sequence shown here is derived from an EMBL/GenBank/DDBJ whole genome shotgun (WGS) entry which is preliminary data.</text>
</comment>
<protein>
    <submittedName>
        <fullName evidence="1">Uncharacterized protein</fullName>
    </submittedName>
</protein>
<organism evidence="1 2">
    <name type="scientific">Gossypium arboreum</name>
    <name type="common">Tree cotton</name>
    <name type="synonym">Gossypium nanking</name>
    <dbReference type="NCBI Taxonomy" id="29729"/>
    <lineage>
        <taxon>Eukaryota</taxon>
        <taxon>Viridiplantae</taxon>
        <taxon>Streptophyta</taxon>
        <taxon>Embryophyta</taxon>
        <taxon>Tracheophyta</taxon>
        <taxon>Spermatophyta</taxon>
        <taxon>Magnoliopsida</taxon>
        <taxon>eudicotyledons</taxon>
        <taxon>Gunneridae</taxon>
        <taxon>Pentapetalae</taxon>
        <taxon>rosids</taxon>
        <taxon>malvids</taxon>
        <taxon>Malvales</taxon>
        <taxon>Malvaceae</taxon>
        <taxon>Malvoideae</taxon>
        <taxon>Gossypium</taxon>
    </lineage>
</organism>
<dbReference type="Proteomes" id="UP001358586">
    <property type="component" value="Chromosome 11"/>
</dbReference>
<reference evidence="1 2" key="1">
    <citation type="submission" date="2023-03" db="EMBL/GenBank/DDBJ databases">
        <title>WGS of Gossypium arboreum.</title>
        <authorList>
            <person name="Yu D."/>
        </authorList>
    </citation>
    <scope>NUCLEOTIDE SEQUENCE [LARGE SCALE GENOMIC DNA]</scope>
    <source>
        <tissue evidence="1">Leaf</tissue>
    </source>
</reference>
<accession>A0ABR0MW96</accession>
<dbReference type="EMBL" id="JARKNE010000011">
    <property type="protein sequence ID" value="KAK5782576.1"/>
    <property type="molecule type" value="Genomic_DNA"/>
</dbReference>
<gene>
    <name evidence="1" type="ORF">PVK06_037081</name>
</gene>
<keyword evidence="2" id="KW-1185">Reference proteome</keyword>
<name>A0ABR0MW96_GOSAR</name>
<evidence type="ECO:0000313" key="1">
    <source>
        <dbReference type="EMBL" id="KAK5782576.1"/>
    </source>
</evidence>
<proteinExistence type="predicted"/>
<evidence type="ECO:0000313" key="2">
    <source>
        <dbReference type="Proteomes" id="UP001358586"/>
    </source>
</evidence>
<sequence>MKNGAMRGSKRRYEQKGNGGFLKEKRDLDQIESNCLDNFDFKKFEHTHIKCIQGKVAKSKYNFLFIGN</sequence>